<dbReference type="Gene3D" id="3.40.50.2300">
    <property type="match status" value="1"/>
</dbReference>
<proteinExistence type="predicted"/>
<evidence type="ECO:0000256" key="1">
    <source>
        <dbReference type="SAM" id="SignalP"/>
    </source>
</evidence>
<dbReference type="Proteomes" id="UP001165089">
    <property type="component" value="Unassembled WGS sequence"/>
</dbReference>
<keyword evidence="3" id="KW-1185">Reference proteome</keyword>
<name>A0ABQ5Q3L9_9BACT</name>
<accession>A0ABQ5Q3L9</accession>
<dbReference type="RefSeq" id="WP_285723038.1">
    <property type="nucleotide sequence ID" value="NZ_BSDD01000001.1"/>
</dbReference>
<feature type="signal peptide" evidence="1">
    <location>
        <begin position="1"/>
        <end position="19"/>
    </location>
</feature>
<keyword evidence="1" id="KW-0732">Signal</keyword>
<evidence type="ECO:0000313" key="2">
    <source>
        <dbReference type="EMBL" id="GLH69197.1"/>
    </source>
</evidence>
<organism evidence="2 3">
    <name type="scientific">Geothrix rubra</name>
    <dbReference type="NCBI Taxonomy" id="2927977"/>
    <lineage>
        <taxon>Bacteria</taxon>
        <taxon>Pseudomonadati</taxon>
        <taxon>Acidobacteriota</taxon>
        <taxon>Holophagae</taxon>
        <taxon>Holophagales</taxon>
        <taxon>Holophagaceae</taxon>
        <taxon>Geothrix</taxon>
    </lineage>
</organism>
<dbReference type="EMBL" id="BSDD01000001">
    <property type="protein sequence ID" value="GLH69197.1"/>
    <property type="molecule type" value="Genomic_DNA"/>
</dbReference>
<sequence length="165" mass="16088">MKLVTLLSAAALLAAPLTAGDYDALGKAIKHTWPKCGTIAVVCDASASHGAVESLADALPGVKLMVVDVKGPQEVGKAVATLGSRRPDAVVLLAGDHVAGDGSSAASFLIQRMAAAKVPTAATTEQGVKQGAVMGVGPGTGGKLLANAKAASATGAAIPQGAVQL</sequence>
<gene>
    <name evidence="2" type="ORF">GETHPA_07300</name>
</gene>
<protein>
    <submittedName>
        <fullName evidence="2">Uncharacterized protein</fullName>
    </submittedName>
</protein>
<reference evidence="2 3" key="1">
    <citation type="journal article" date="2023" name="Antonie Van Leeuwenhoek">
        <title>Mesoterricola silvestris gen. nov., sp. nov., Mesoterricola sediminis sp. nov., Geothrix oryzae sp. nov., Geothrix edaphica sp. nov., Geothrix rubra sp. nov., and Geothrix limicola sp. nov., six novel members of Acidobacteriota isolated from soils.</title>
        <authorList>
            <person name="Itoh H."/>
            <person name="Sugisawa Y."/>
            <person name="Mise K."/>
            <person name="Xu Z."/>
            <person name="Kuniyasu M."/>
            <person name="Ushijima N."/>
            <person name="Kawano K."/>
            <person name="Kobayashi E."/>
            <person name="Shiratori Y."/>
            <person name="Masuda Y."/>
            <person name="Senoo K."/>
        </authorList>
    </citation>
    <scope>NUCLEOTIDE SEQUENCE [LARGE SCALE GENOMIC DNA]</scope>
    <source>
        <strain evidence="2 3">Red803</strain>
    </source>
</reference>
<comment type="caution">
    <text evidence="2">The sequence shown here is derived from an EMBL/GenBank/DDBJ whole genome shotgun (WGS) entry which is preliminary data.</text>
</comment>
<evidence type="ECO:0000313" key="3">
    <source>
        <dbReference type="Proteomes" id="UP001165089"/>
    </source>
</evidence>
<feature type="chain" id="PRO_5045237723" evidence="1">
    <location>
        <begin position="20"/>
        <end position="165"/>
    </location>
</feature>